<dbReference type="AlphaFoldDB" id="A0A1R2B0Y4"/>
<dbReference type="EMBL" id="MPUH01001089">
    <property type="protein sequence ID" value="OMJ70426.1"/>
    <property type="molecule type" value="Genomic_DNA"/>
</dbReference>
<dbReference type="Proteomes" id="UP000187209">
    <property type="component" value="Unassembled WGS sequence"/>
</dbReference>
<dbReference type="OrthoDB" id="10465217at2759"/>
<sequence>MKHWCVPGVTTNPIASLPRAKNLCRETEHIYGTSNRDPLSFSYYHIKDLMKTPENLQNYLYTHALRIIFLRLDKSKHPKYDSLNVNERLDLALTEGILNESLRALVFQIEVEMEPFTLVSVFVNFLKEFRKSPLEFQPLFNQLVSDKDIFVQDEEVLSLNRNFTRVF</sequence>
<gene>
    <name evidence="1" type="ORF">SteCoe_31612</name>
</gene>
<evidence type="ECO:0000313" key="1">
    <source>
        <dbReference type="EMBL" id="OMJ70426.1"/>
    </source>
</evidence>
<comment type="caution">
    <text evidence="1">The sequence shown here is derived from an EMBL/GenBank/DDBJ whole genome shotgun (WGS) entry which is preliminary data.</text>
</comment>
<reference evidence="1 2" key="1">
    <citation type="submission" date="2016-11" db="EMBL/GenBank/DDBJ databases">
        <title>The macronuclear genome of Stentor coeruleus: a giant cell with tiny introns.</title>
        <authorList>
            <person name="Slabodnick M."/>
            <person name="Ruby J.G."/>
            <person name="Reiff S.B."/>
            <person name="Swart E.C."/>
            <person name="Gosai S."/>
            <person name="Prabakaran S."/>
            <person name="Witkowska E."/>
            <person name="Larue G.E."/>
            <person name="Fisher S."/>
            <person name="Freeman R.M."/>
            <person name="Gunawardena J."/>
            <person name="Chu W."/>
            <person name="Stover N.A."/>
            <person name="Gregory B.D."/>
            <person name="Nowacki M."/>
            <person name="Derisi J."/>
            <person name="Roy S.W."/>
            <person name="Marshall W.F."/>
            <person name="Sood P."/>
        </authorList>
    </citation>
    <scope>NUCLEOTIDE SEQUENCE [LARGE SCALE GENOMIC DNA]</scope>
    <source>
        <strain evidence="1">WM001</strain>
    </source>
</reference>
<proteinExistence type="predicted"/>
<evidence type="ECO:0000313" key="2">
    <source>
        <dbReference type="Proteomes" id="UP000187209"/>
    </source>
</evidence>
<keyword evidence="2" id="KW-1185">Reference proteome</keyword>
<protein>
    <submittedName>
        <fullName evidence="1">Uncharacterized protein</fullName>
    </submittedName>
</protein>
<name>A0A1R2B0Y4_9CILI</name>
<organism evidence="1 2">
    <name type="scientific">Stentor coeruleus</name>
    <dbReference type="NCBI Taxonomy" id="5963"/>
    <lineage>
        <taxon>Eukaryota</taxon>
        <taxon>Sar</taxon>
        <taxon>Alveolata</taxon>
        <taxon>Ciliophora</taxon>
        <taxon>Postciliodesmatophora</taxon>
        <taxon>Heterotrichea</taxon>
        <taxon>Heterotrichida</taxon>
        <taxon>Stentoridae</taxon>
        <taxon>Stentor</taxon>
    </lineage>
</organism>
<accession>A0A1R2B0Y4</accession>